<sequence>MTAPTRRRGPPDGDRRRRCHPGRRHRSHGPRPLPATRRTSPTSPRHPLRARGDQSRPHPPPPAAVRPSPPRIARLRRQQGPPAWWPPSPSPIPTWTDASPVYTQTAARMTVARPHLWRSWRVCCPSPSTPGARAPRGVTPAGRPRLPTYDGATPDSPCSSSPTRAAPRTSRLIPRAPQLGTTEHDEAGAAGSFRDCASRFGPTLAEAASRAGPRLHHHGPGLRRPLSGARVPCRASRRAAADLFVGGLPDYIRVDVEMREPRTCTAMYYARAYEQHAIAMQQVYAQRGSARPALRPAPMPRAAPPRAAGLSRPGGRRRGAARRRRRACFMRQRAPDHMCARLFYRRPSTTPRGGPAELAPPRLRPCHDLRAGRRVRLRRLSSCYGGHQNGKDDAAPVTINGERLTALVDTGSTHNFLSNTAMHRLALQPVGSEKYSVTFANGDRLMCQAWRDRFPCS</sequence>
<dbReference type="InterPro" id="IPR021109">
    <property type="entry name" value="Peptidase_aspartic_dom_sf"/>
</dbReference>
<protein>
    <submittedName>
        <fullName evidence="2">Uncharacterized protein</fullName>
    </submittedName>
</protein>
<evidence type="ECO:0000256" key="1">
    <source>
        <dbReference type="SAM" id="MobiDB-lite"/>
    </source>
</evidence>
<feature type="compositionally biased region" description="Pro residues" evidence="1">
    <location>
        <begin position="57"/>
        <end position="70"/>
    </location>
</feature>
<gene>
    <name evidence="2" type="ORF">QYE76_046509</name>
</gene>
<feature type="region of interest" description="Disordered" evidence="1">
    <location>
        <begin position="208"/>
        <end position="229"/>
    </location>
</feature>
<dbReference type="CDD" id="cd00303">
    <property type="entry name" value="retropepsin_like"/>
    <property type="match status" value="1"/>
</dbReference>
<reference evidence="2" key="1">
    <citation type="submission" date="2023-07" db="EMBL/GenBank/DDBJ databases">
        <title>A chromosome-level genome assembly of Lolium multiflorum.</title>
        <authorList>
            <person name="Chen Y."/>
            <person name="Copetti D."/>
            <person name="Kolliker R."/>
            <person name="Studer B."/>
        </authorList>
    </citation>
    <scope>NUCLEOTIDE SEQUENCE</scope>
    <source>
        <strain evidence="2">02402/16</strain>
        <tissue evidence="2">Leaf</tissue>
    </source>
</reference>
<evidence type="ECO:0000313" key="2">
    <source>
        <dbReference type="EMBL" id="KAK1685661.1"/>
    </source>
</evidence>
<dbReference type="Pfam" id="PF13650">
    <property type="entry name" value="Asp_protease_2"/>
    <property type="match status" value="1"/>
</dbReference>
<feature type="region of interest" description="Disordered" evidence="1">
    <location>
        <begin position="292"/>
        <end position="325"/>
    </location>
</feature>
<organism evidence="2 3">
    <name type="scientific">Lolium multiflorum</name>
    <name type="common">Italian ryegrass</name>
    <name type="synonym">Lolium perenne subsp. multiflorum</name>
    <dbReference type="NCBI Taxonomy" id="4521"/>
    <lineage>
        <taxon>Eukaryota</taxon>
        <taxon>Viridiplantae</taxon>
        <taxon>Streptophyta</taxon>
        <taxon>Embryophyta</taxon>
        <taxon>Tracheophyta</taxon>
        <taxon>Spermatophyta</taxon>
        <taxon>Magnoliopsida</taxon>
        <taxon>Liliopsida</taxon>
        <taxon>Poales</taxon>
        <taxon>Poaceae</taxon>
        <taxon>BOP clade</taxon>
        <taxon>Pooideae</taxon>
        <taxon>Poodae</taxon>
        <taxon>Poeae</taxon>
        <taxon>Poeae Chloroplast Group 2 (Poeae type)</taxon>
        <taxon>Loliodinae</taxon>
        <taxon>Loliinae</taxon>
        <taxon>Lolium</taxon>
    </lineage>
</organism>
<feature type="compositionally biased region" description="Low complexity" evidence="1">
    <location>
        <begin position="304"/>
        <end position="313"/>
    </location>
</feature>
<feature type="compositionally biased region" description="Basic residues" evidence="1">
    <location>
        <begin position="16"/>
        <end position="29"/>
    </location>
</feature>
<accession>A0AAD8TQ35</accession>
<feature type="region of interest" description="Disordered" evidence="1">
    <location>
        <begin position="1"/>
        <end position="92"/>
    </location>
</feature>
<keyword evidence="3" id="KW-1185">Reference proteome</keyword>
<evidence type="ECO:0000313" key="3">
    <source>
        <dbReference type="Proteomes" id="UP001231189"/>
    </source>
</evidence>
<dbReference type="Proteomes" id="UP001231189">
    <property type="component" value="Unassembled WGS sequence"/>
</dbReference>
<feature type="compositionally biased region" description="Basic residues" evidence="1">
    <location>
        <begin position="314"/>
        <end position="325"/>
    </location>
</feature>
<comment type="caution">
    <text evidence="2">The sequence shown here is derived from an EMBL/GenBank/DDBJ whole genome shotgun (WGS) entry which is preliminary data.</text>
</comment>
<name>A0AAD8TQ35_LOLMU</name>
<dbReference type="Gene3D" id="2.40.70.10">
    <property type="entry name" value="Acid Proteases"/>
    <property type="match status" value="1"/>
</dbReference>
<feature type="region of interest" description="Disordered" evidence="1">
    <location>
        <begin position="128"/>
        <end position="187"/>
    </location>
</feature>
<proteinExistence type="predicted"/>
<dbReference type="AlphaFoldDB" id="A0AAD8TQ35"/>
<dbReference type="EMBL" id="JAUUTY010000002">
    <property type="protein sequence ID" value="KAK1685661.1"/>
    <property type="molecule type" value="Genomic_DNA"/>
</dbReference>
<feature type="compositionally biased region" description="Pro residues" evidence="1">
    <location>
        <begin position="83"/>
        <end position="92"/>
    </location>
</feature>